<evidence type="ECO:0000313" key="3">
    <source>
        <dbReference type="Proteomes" id="UP000641514"/>
    </source>
</evidence>
<organism evidence="2 3">
    <name type="scientific">Hoyosella rhizosphaerae</name>
    <dbReference type="NCBI Taxonomy" id="1755582"/>
    <lineage>
        <taxon>Bacteria</taxon>
        <taxon>Bacillati</taxon>
        <taxon>Actinomycetota</taxon>
        <taxon>Actinomycetes</taxon>
        <taxon>Mycobacteriales</taxon>
        <taxon>Hoyosellaceae</taxon>
        <taxon>Hoyosella</taxon>
    </lineage>
</organism>
<feature type="region of interest" description="Disordered" evidence="1">
    <location>
        <begin position="1"/>
        <end position="20"/>
    </location>
</feature>
<comment type="caution">
    <text evidence="2">The sequence shown here is derived from an EMBL/GenBank/DDBJ whole genome shotgun (WGS) entry which is preliminary data.</text>
</comment>
<proteinExistence type="predicted"/>
<dbReference type="Proteomes" id="UP000641514">
    <property type="component" value="Unassembled WGS sequence"/>
</dbReference>
<feature type="compositionally biased region" description="Polar residues" evidence="1">
    <location>
        <begin position="1"/>
        <end position="12"/>
    </location>
</feature>
<dbReference type="AlphaFoldDB" id="A0A916UEQ7"/>
<name>A0A916UEQ7_9ACTN</name>
<gene>
    <name evidence="2" type="ORF">GCM10011410_23260</name>
</gene>
<reference evidence="2" key="2">
    <citation type="submission" date="2020-09" db="EMBL/GenBank/DDBJ databases">
        <authorList>
            <person name="Sun Q."/>
            <person name="Zhou Y."/>
        </authorList>
    </citation>
    <scope>NUCLEOTIDE SEQUENCE</scope>
    <source>
        <strain evidence="2">CGMCC 1.15478</strain>
    </source>
</reference>
<evidence type="ECO:0000313" key="2">
    <source>
        <dbReference type="EMBL" id="GGC69790.1"/>
    </source>
</evidence>
<protein>
    <submittedName>
        <fullName evidence="2">Uncharacterized protein</fullName>
    </submittedName>
</protein>
<sequence length="81" mass="9277">MSAHNPGNTPATTDRLPTGSVYETEVENQAQYMFTWWRDSNPDQELDSDTIATLRIQARMIVDEFRARDAAEEVAWIMGRT</sequence>
<accession>A0A916UEQ7</accession>
<dbReference type="RefSeq" id="WP_188674731.1">
    <property type="nucleotide sequence ID" value="NZ_BMJH01000002.1"/>
</dbReference>
<keyword evidence="3" id="KW-1185">Reference proteome</keyword>
<dbReference type="EMBL" id="BMJH01000002">
    <property type="protein sequence ID" value="GGC69790.1"/>
    <property type="molecule type" value="Genomic_DNA"/>
</dbReference>
<evidence type="ECO:0000256" key="1">
    <source>
        <dbReference type="SAM" id="MobiDB-lite"/>
    </source>
</evidence>
<reference evidence="2" key="1">
    <citation type="journal article" date="2014" name="Int. J. Syst. Evol. Microbiol.">
        <title>Complete genome sequence of Corynebacterium casei LMG S-19264T (=DSM 44701T), isolated from a smear-ripened cheese.</title>
        <authorList>
            <consortium name="US DOE Joint Genome Institute (JGI-PGF)"/>
            <person name="Walter F."/>
            <person name="Albersmeier A."/>
            <person name="Kalinowski J."/>
            <person name="Ruckert C."/>
        </authorList>
    </citation>
    <scope>NUCLEOTIDE SEQUENCE</scope>
    <source>
        <strain evidence="2">CGMCC 1.15478</strain>
    </source>
</reference>